<name>A0A1C4F204_9BACT</name>
<dbReference type="SUPFAM" id="SSF53756">
    <property type="entry name" value="UDP-Glycosyltransferase/glycogen phosphorylase"/>
    <property type="match status" value="1"/>
</dbReference>
<gene>
    <name evidence="1" type="ORF">GA0116948_11136</name>
</gene>
<evidence type="ECO:0000313" key="1">
    <source>
        <dbReference type="EMBL" id="SCC49816.1"/>
    </source>
</evidence>
<dbReference type="STRING" id="1335309.GA0116948_11136"/>
<protein>
    <submittedName>
        <fullName evidence="1">Uncharacterized protein</fullName>
    </submittedName>
</protein>
<proteinExistence type="predicted"/>
<sequence length="357" mass="40554">MPQQHIALLELGGSHTECLYAQVLFLQQQGYAVHMICNAHLWPSLAYIPGLAGHQLHTVKSCAANHLGIWWQLRGYLRRFNIRTIVVNTAENSLVRDLTVLPLPVRRWVGIVHNGRKFNRGFTLRRIIFRKIRRCFVLNDTLLQHVQPPRGMHVGCFYPVFFPPMPVPPLEKPVGEVWICIPGSVMPSRRDYGSLLAQVAKHGLPVYMKLIFLGKYDANSYPELAARLQSLPCAGQVVTFKEAVSEPLFQAYLAQSDVILPLLHPGGHLFEQYIRTRISGAYNLAFAWKIPLLMERSFGQWEDFARHAVLYAVHDLLETLLALAGNPTERAARKAALEADPKFSFAVQCQRYMKLLQ</sequence>
<dbReference type="EMBL" id="FMAR01000011">
    <property type="protein sequence ID" value="SCC49816.1"/>
    <property type="molecule type" value="Genomic_DNA"/>
</dbReference>
<evidence type="ECO:0000313" key="2">
    <source>
        <dbReference type="Proteomes" id="UP000242818"/>
    </source>
</evidence>
<reference evidence="1 2" key="1">
    <citation type="submission" date="2016-08" db="EMBL/GenBank/DDBJ databases">
        <authorList>
            <person name="Seilhamer J.J."/>
        </authorList>
    </citation>
    <scope>NUCLEOTIDE SEQUENCE [LARGE SCALE GENOMIC DNA]</scope>
    <source>
        <strain evidence="1 2">A37T2</strain>
    </source>
</reference>
<keyword evidence="2" id="KW-1185">Reference proteome</keyword>
<dbReference type="Proteomes" id="UP000242818">
    <property type="component" value="Unassembled WGS sequence"/>
</dbReference>
<accession>A0A1C4F204</accession>
<dbReference type="AlphaFoldDB" id="A0A1C4F204"/>
<organism evidence="1 2">
    <name type="scientific">Chitinophaga costaii</name>
    <dbReference type="NCBI Taxonomy" id="1335309"/>
    <lineage>
        <taxon>Bacteria</taxon>
        <taxon>Pseudomonadati</taxon>
        <taxon>Bacteroidota</taxon>
        <taxon>Chitinophagia</taxon>
        <taxon>Chitinophagales</taxon>
        <taxon>Chitinophagaceae</taxon>
        <taxon>Chitinophaga</taxon>
    </lineage>
</organism>